<sequence>MQELKEARRRSVTGHVIEFRGARLKSIAKGFREAVVRAGLNPRDVTPHVLRHTAATWSVADGVDLWEVAGMLGHKDVNMIKRVYGHHSPDFMRGASRALRQDF</sequence>
<keyword evidence="4" id="KW-1185">Reference proteome</keyword>
<proteinExistence type="predicted"/>
<dbReference type="GO" id="GO:0006310">
    <property type="term" value="P:DNA recombination"/>
    <property type="evidence" value="ECO:0007669"/>
    <property type="project" value="UniProtKB-KW"/>
</dbReference>
<comment type="caution">
    <text evidence="3">The sequence shown here is derived from an EMBL/GenBank/DDBJ whole genome shotgun (WGS) entry which is preliminary data.</text>
</comment>
<dbReference type="Proteomes" id="UP000248311">
    <property type="component" value="Unassembled WGS sequence"/>
</dbReference>
<dbReference type="InterPro" id="IPR013762">
    <property type="entry name" value="Integrase-like_cat_sf"/>
</dbReference>
<dbReference type="AlphaFoldDB" id="A0A318SRD7"/>
<evidence type="ECO:0000313" key="3">
    <source>
        <dbReference type="EMBL" id="PYE80199.1"/>
    </source>
</evidence>
<evidence type="ECO:0000259" key="2">
    <source>
        <dbReference type="PROSITE" id="PS51898"/>
    </source>
</evidence>
<evidence type="ECO:0000313" key="4">
    <source>
        <dbReference type="Proteomes" id="UP000248311"/>
    </source>
</evidence>
<dbReference type="InterPro" id="IPR011010">
    <property type="entry name" value="DNA_brk_join_enz"/>
</dbReference>
<evidence type="ECO:0000256" key="1">
    <source>
        <dbReference type="ARBA" id="ARBA00023172"/>
    </source>
</evidence>
<organism evidence="3 4">
    <name type="scientific">Pseudoroseicyclus aestuarii</name>
    <dbReference type="NCBI Taxonomy" id="1795041"/>
    <lineage>
        <taxon>Bacteria</taxon>
        <taxon>Pseudomonadati</taxon>
        <taxon>Pseudomonadota</taxon>
        <taxon>Alphaproteobacteria</taxon>
        <taxon>Rhodobacterales</taxon>
        <taxon>Paracoccaceae</taxon>
        <taxon>Pseudoroseicyclus</taxon>
    </lineage>
</organism>
<accession>A0A318SRD7</accession>
<dbReference type="Gene3D" id="1.10.443.10">
    <property type="entry name" value="Intergrase catalytic core"/>
    <property type="match status" value="1"/>
</dbReference>
<dbReference type="Pfam" id="PF00589">
    <property type="entry name" value="Phage_integrase"/>
    <property type="match status" value="1"/>
</dbReference>
<dbReference type="GO" id="GO:0015074">
    <property type="term" value="P:DNA integration"/>
    <property type="evidence" value="ECO:0007669"/>
    <property type="project" value="InterPro"/>
</dbReference>
<gene>
    <name evidence="3" type="ORF">DFP88_1222</name>
</gene>
<dbReference type="EMBL" id="QJTE01000022">
    <property type="protein sequence ID" value="PYE80199.1"/>
    <property type="molecule type" value="Genomic_DNA"/>
</dbReference>
<dbReference type="InterPro" id="IPR002104">
    <property type="entry name" value="Integrase_catalytic"/>
</dbReference>
<name>A0A318SRD7_9RHOB</name>
<dbReference type="PROSITE" id="PS51898">
    <property type="entry name" value="TYR_RECOMBINASE"/>
    <property type="match status" value="1"/>
</dbReference>
<dbReference type="GO" id="GO:0003677">
    <property type="term" value="F:DNA binding"/>
    <property type="evidence" value="ECO:0007669"/>
    <property type="project" value="InterPro"/>
</dbReference>
<reference evidence="3 4" key="1">
    <citation type="submission" date="2018-06" db="EMBL/GenBank/DDBJ databases">
        <title>Genomic Encyclopedia of Type Strains, Phase III (KMG-III): the genomes of soil and plant-associated and newly described type strains.</title>
        <authorList>
            <person name="Whitman W."/>
        </authorList>
    </citation>
    <scope>NUCLEOTIDE SEQUENCE [LARGE SCALE GENOMIC DNA]</scope>
    <source>
        <strain evidence="3 4">CECT 9025</strain>
    </source>
</reference>
<keyword evidence="1" id="KW-0233">DNA recombination</keyword>
<dbReference type="SUPFAM" id="SSF56349">
    <property type="entry name" value="DNA breaking-rejoining enzymes"/>
    <property type="match status" value="1"/>
</dbReference>
<protein>
    <submittedName>
        <fullName evidence="3">Phage integrase family protein</fullName>
    </submittedName>
</protein>
<feature type="domain" description="Tyr recombinase" evidence="2">
    <location>
        <begin position="1"/>
        <end position="97"/>
    </location>
</feature>